<dbReference type="EMBL" id="JAFGIX010000012">
    <property type="protein sequence ID" value="MBN1572114.1"/>
    <property type="molecule type" value="Genomic_DNA"/>
</dbReference>
<keyword evidence="1" id="KW-0472">Membrane</keyword>
<feature type="transmembrane region" description="Helical" evidence="1">
    <location>
        <begin position="12"/>
        <end position="30"/>
    </location>
</feature>
<evidence type="ECO:0000256" key="1">
    <source>
        <dbReference type="SAM" id="Phobius"/>
    </source>
</evidence>
<proteinExistence type="predicted"/>
<reference evidence="2" key="2">
    <citation type="submission" date="2021-01" db="EMBL/GenBank/DDBJ databases">
        <authorList>
            <person name="Hahn C.R."/>
            <person name="Youssef N.H."/>
            <person name="Elshahed M."/>
        </authorList>
    </citation>
    <scope>NUCLEOTIDE SEQUENCE</scope>
    <source>
        <strain evidence="2">Zod_Metabat.24</strain>
    </source>
</reference>
<dbReference type="PANTHER" id="PTHR30289">
    <property type="entry name" value="UNCHARACTERIZED PROTEIN YBCL-RELATED"/>
    <property type="match status" value="1"/>
</dbReference>
<comment type="caution">
    <text evidence="2">The sequence shown here is derived from an EMBL/GenBank/DDBJ whole genome shotgun (WGS) entry which is preliminary data.</text>
</comment>
<reference evidence="2" key="1">
    <citation type="journal article" date="2021" name="Environ. Microbiol.">
        <title>Genomic characterization of three novel Desulfobacterota classes expand the metabolic and phylogenetic diversity of the phylum.</title>
        <authorList>
            <person name="Murphy C.L."/>
            <person name="Biggerstaff J."/>
            <person name="Eichhorn A."/>
            <person name="Ewing E."/>
            <person name="Shahan R."/>
            <person name="Soriano D."/>
            <person name="Stewart S."/>
            <person name="VanMol K."/>
            <person name="Walker R."/>
            <person name="Walters P."/>
            <person name="Elshahed M.S."/>
            <person name="Youssef N.H."/>
        </authorList>
    </citation>
    <scope>NUCLEOTIDE SEQUENCE</scope>
    <source>
        <strain evidence="2">Zod_Metabat.24</strain>
    </source>
</reference>
<dbReference type="Pfam" id="PF01161">
    <property type="entry name" value="PBP"/>
    <property type="match status" value="1"/>
</dbReference>
<dbReference type="AlphaFoldDB" id="A0A9D8KDJ7"/>
<keyword evidence="1" id="KW-0812">Transmembrane</keyword>
<dbReference type="Proteomes" id="UP000809273">
    <property type="component" value="Unassembled WGS sequence"/>
</dbReference>
<accession>A0A9D8KDJ7</accession>
<name>A0A9D8KDJ7_9DELT</name>
<evidence type="ECO:0000313" key="2">
    <source>
        <dbReference type="EMBL" id="MBN1572114.1"/>
    </source>
</evidence>
<gene>
    <name evidence="2" type="ORF">JW984_02840</name>
</gene>
<evidence type="ECO:0000313" key="3">
    <source>
        <dbReference type="Proteomes" id="UP000809273"/>
    </source>
</evidence>
<dbReference type="InterPro" id="IPR036610">
    <property type="entry name" value="PEBP-like_sf"/>
</dbReference>
<dbReference type="InterPro" id="IPR008914">
    <property type="entry name" value="PEBP"/>
</dbReference>
<keyword evidence="1" id="KW-1133">Transmembrane helix</keyword>
<protein>
    <submittedName>
        <fullName evidence="2">YbhB/YbcL family Raf kinase inhibitor-like protein</fullName>
    </submittedName>
</protein>
<sequence length="184" mass="20078">MKRNTFPLAPRPLFVYVIAIIILLTIPLALTGQENAKLKLESPVFKHMGNIPVRYTCDGDNVSPPLVWSGIPEGCVSMVIIMEDPDAEGKTMTHWLVWNLDPNLGGLEEGILLGLVKGFTGVNDFSKHGYVGPCLESGSHVYQIKLYALKEKIELTTASSKTELMAAMEGKIIATSTLMGVYGK</sequence>
<dbReference type="Gene3D" id="3.90.280.10">
    <property type="entry name" value="PEBP-like"/>
    <property type="match status" value="1"/>
</dbReference>
<dbReference type="NCBIfam" id="TIGR00481">
    <property type="entry name" value="YbhB/YbcL family Raf kinase inhibitor-like protein"/>
    <property type="match status" value="1"/>
</dbReference>
<dbReference type="SUPFAM" id="SSF49777">
    <property type="entry name" value="PEBP-like"/>
    <property type="match status" value="1"/>
</dbReference>
<organism evidence="2 3">
    <name type="scientific">Candidatus Zymogenus saltonus</name>
    <dbReference type="NCBI Taxonomy" id="2844893"/>
    <lineage>
        <taxon>Bacteria</taxon>
        <taxon>Deltaproteobacteria</taxon>
        <taxon>Candidatus Zymogenia</taxon>
        <taxon>Candidatus Zymogeniales</taxon>
        <taxon>Candidatus Zymogenaceae</taxon>
        <taxon>Candidatus Zymogenus</taxon>
    </lineage>
</organism>
<dbReference type="InterPro" id="IPR005247">
    <property type="entry name" value="YbhB_YbcL/LppC-like"/>
</dbReference>
<dbReference type="PANTHER" id="PTHR30289:SF1">
    <property type="entry name" value="PEBP (PHOSPHATIDYLETHANOLAMINE-BINDING PROTEIN) FAMILY PROTEIN"/>
    <property type="match status" value="1"/>
</dbReference>
<dbReference type="CDD" id="cd00865">
    <property type="entry name" value="PEBP_bact_arch"/>
    <property type="match status" value="1"/>
</dbReference>